<protein>
    <submittedName>
        <fullName evidence="1">Uncharacterized protein</fullName>
    </submittedName>
</protein>
<organism evidence="1 2">
    <name type="scientific">Paramecium sonneborni</name>
    <dbReference type="NCBI Taxonomy" id="65129"/>
    <lineage>
        <taxon>Eukaryota</taxon>
        <taxon>Sar</taxon>
        <taxon>Alveolata</taxon>
        <taxon>Ciliophora</taxon>
        <taxon>Intramacronucleata</taxon>
        <taxon>Oligohymenophorea</taxon>
        <taxon>Peniculida</taxon>
        <taxon>Parameciidae</taxon>
        <taxon>Paramecium</taxon>
    </lineage>
</organism>
<dbReference type="Proteomes" id="UP000692954">
    <property type="component" value="Unassembled WGS sequence"/>
</dbReference>
<evidence type="ECO:0000313" key="1">
    <source>
        <dbReference type="EMBL" id="CAD8074720.1"/>
    </source>
</evidence>
<comment type="caution">
    <text evidence="1">The sequence shown here is derived from an EMBL/GenBank/DDBJ whole genome shotgun (WGS) entry which is preliminary data.</text>
</comment>
<accession>A0A8S1M2Z9</accession>
<dbReference type="EMBL" id="CAJJDN010000032">
    <property type="protein sequence ID" value="CAD8074720.1"/>
    <property type="molecule type" value="Genomic_DNA"/>
</dbReference>
<proteinExistence type="predicted"/>
<evidence type="ECO:0000313" key="2">
    <source>
        <dbReference type="Proteomes" id="UP000692954"/>
    </source>
</evidence>
<sequence length="51" mass="5766">MNNVLYGDKLNFKLIPEQHLKVSYSGQIMGSVLKPGSLKYLIQIDKMGQNI</sequence>
<keyword evidence="2" id="KW-1185">Reference proteome</keyword>
<name>A0A8S1M2Z9_9CILI</name>
<reference evidence="1" key="1">
    <citation type="submission" date="2021-01" db="EMBL/GenBank/DDBJ databases">
        <authorList>
            <consortium name="Genoscope - CEA"/>
            <person name="William W."/>
        </authorList>
    </citation>
    <scope>NUCLEOTIDE SEQUENCE</scope>
</reference>
<dbReference type="AlphaFoldDB" id="A0A8S1M2Z9"/>
<gene>
    <name evidence="1" type="ORF">PSON_ATCC_30995.1.T0320242</name>
</gene>